<evidence type="ECO:0000313" key="3">
    <source>
        <dbReference type="Proteomes" id="UP000461880"/>
    </source>
</evidence>
<dbReference type="CDD" id="cd08563">
    <property type="entry name" value="GDPD_TtGDE_like"/>
    <property type="match status" value="1"/>
</dbReference>
<dbReference type="PANTHER" id="PTHR46211:SF1">
    <property type="entry name" value="GLYCEROPHOSPHODIESTER PHOSPHODIESTERASE, CYTOPLASMIC"/>
    <property type="match status" value="1"/>
</dbReference>
<comment type="caution">
    <text evidence="2">The sequence shown here is derived from an EMBL/GenBank/DDBJ whole genome shotgun (WGS) entry which is preliminary data.</text>
</comment>
<name>A0A7X2NRF4_9FIRM</name>
<dbReference type="GO" id="GO:0008081">
    <property type="term" value="F:phosphoric diester hydrolase activity"/>
    <property type="evidence" value="ECO:0007669"/>
    <property type="project" value="InterPro"/>
</dbReference>
<sequence>MKKPLIWGHRGASGYAPENTLPAFQKAIELGADGVELDIQLTKDRELVVCHDETVDRTSTGSGWIRDLTLAELKKLNFCASYPELGKVEIPTMREVLEVIQPSALTIDIELKTGIVDYQGIEEKILALVHEFGMENRVMYSSFNHYSMVRIKSLDPSVKTGILYEDGPVGIAPYAKKLKASALHPALYNLRFDHFMEDAAAEGLEVNVWTVNEPEHMALCTKMGVNAIITNYPDTAWKVSQETE</sequence>
<evidence type="ECO:0000259" key="1">
    <source>
        <dbReference type="PROSITE" id="PS51704"/>
    </source>
</evidence>
<organism evidence="2 3">
    <name type="scientific">Stecheria intestinalis</name>
    <dbReference type="NCBI Taxonomy" id="2606630"/>
    <lineage>
        <taxon>Bacteria</taxon>
        <taxon>Bacillati</taxon>
        <taxon>Bacillota</taxon>
        <taxon>Erysipelotrichia</taxon>
        <taxon>Erysipelotrichales</taxon>
        <taxon>Erysipelotrichaceae</taxon>
        <taxon>Stecheria</taxon>
    </lineage>
</organism>
<dbReference type="PANTHER" id="PTHR46211">
    <property type="entry name" value="GLYCEROPHOSPHORYL DIESTER PHOSPHODIESTERASE"/>
    <property type="match status" value="1"/>
</dbReference>
<dbReference type="RefSeq" id="WP_154502633.1">
    <property type="nucleotide sequence ID" value="NZ_VUMN01000002.1"/>
</dbReference>
<evidence type="ECO:0000313" key="2">
    <source>
        <dbReference type="EMBL" id="MSS57683.1"/>
    </source>
</evidence>
<dbReference type="EMBL" id="VUMN01000002">
    <property type="protein sequence ID" value="MSS57683.1"/>
    <property type="molecule type" value="Genomic_DNA"/>
</dbReference>
<proteinExistence type="predicted"/>
<feature type="domain" description="GP-PDE" evidence="1">
    <location>
        <begin position="4"/>
        <end position="240"/>
    </location>
</feature>
<dbReference type="Pfam" id="PF03009">
    <property type="entry name" value="GDPD"/>
    <property type="match status" value="1"/>
</dbReference>
<reference evidence="2 3" key="1">
    <citation type="submission" date="2019-08" db="EMBL/GenBank/DDBJ databases">
        <title>In-depth cultivation of the pig gut microbiome towards novel bacterial diversity and tailored functional studies.</title>
        <authorList>
            <person name="Wylensek D."/>
            <person name="Hitch T.C.A."/>
            <person name="Clavel T."/>
        </authorList>
    </citation>
    <scope>NUCLEOTIDE SEQUENCE [LARGE SCALE GENOMIC DNA]</scope>
    <source>
        <strain evidence="2 3">Oil+RF-744-GAM-WT-6</strain>
    </source>
</reference>
<dbReference type="SUPFAM" id="SSF51695">
    <property type="entry name" value="PLC-like phosphodiesterases"/>
    <property type="match status" value="1"/>
</dbReference>
<dbReference type="InterPro" id="IPR030395">
    <property type="entry name" value="GP_PDE_dom"/>
</dbReference>
<dbReference type="InterPro" id="IPR017946">
    <property type="entry name" value="PLC-like_Pdiesterase_TIM-brl"/>
</dbReference>
<dbReference type="AlphaFoldDB" id="A0A7X2NRF4"/>
<dbReference type="Gene3D" id="3.20.20.190">
    <property type="entry name" value="Phosphatidylinositol (PI) phosphodiesterase"/>
    <property type="match status" value="1"/>
</dbReference>
<dbReference type="GO" id="GO:0006629">
    <property type="term" value="P:lipid metabolic process"/>
    <property type="evidence" value="ECO:0007669"/>
    <property type="project" value="InterPro"/>
</dbReference>
<gene>
    <name evidence="2" type="ORF">FYJ51_02015</name>
</gene>
<protein>
    <submittedName>
        <fullName evidence="2">Glycerophosphodiester phosphodiesterase</fullName>
    </submittedName>
</protein>
<accession>A0A7X2NRF4</accession>
<dbReference type="PROSITE" id="PS51704">
    <property type="entry name" value="GP_PDE"/>
    <property type="match status" value="1"/>
</dbReference>
<dbReference type="Proteomes" id="UP000461880">
    <property type="component" value="Unassembled WGS sequence"/>
</dbReference>
<keyword evidence="3" id="KW-1185">Reference proteome</keyword>